<dbReference type="InterPro" id="IPR038726">
    <property type="entry name" value="PDDEXK_AddAB-type"/>
</dbReference>
<gene>
    <name evidence="2" type="ORF">SDC9_144998</name>
</gene>
<reference evidence="2" key="1">
    <citation type="submission" date="2019-08" db="EMBL/GenBank/DDBJ databases">
        <authorList>
            <person name="Kucharzyk K."/>
            <person name="Murdoch R.W."/>
            <person name="Higgins S."/>
            <person name="Loffler F."/>
        </authorList>
    </citation>
    <scope>NUCLEOTIDE SEQUENCE</scope>
</reference>
<dbReference type="InterPro" id="IPR011604">
    <property type="entry name" value="PDDEXK-like_dom_sf"/>
</dbReference>
<protein>
    <recommendedName>
        <fullName evidence="1">PD-(D/E)XK endonuclease-like domain-containing protein</fullName>
    </recommendedName>
</protein>
<accession>A0A645E9L1</accession>
<dbReference type="Gene3D" id="3.90.320.10">
    <property type="match status" value="1"/>
</dbReference>
<organism evidence="2">
    <name type="scientific">bioreactor metagenome</name>
    <dbReference type="NCBI Taxonomy" id="1076179"/>
    <lineage>
        <taxon>unclassified sequences</taxon>
        <taxon>metagenomes</taxon>
        <taxon>ecological metagenomes</taxon>
    </lineage>
</organism>
<dbReference type="Pfam" id="PF12705">
    <property type="entry name" value="PDDEXK_1"/>
    <property type="match status" value="1"/>
</dbReference>
<comment type="caution">
    <text evidence="2">The sequence shown here is derived from an EMBL/GenBank/DDBJ whole genome shotgun (WGS) entry which is preliminary data.</text>
</comment>
<sequence length="109" mass="12078">MRLVIDYKTENEQVTRKRIQAGSEDIQLAFYAALLQDDVLRAAYVNVGERGETRTYEQDDVVHLRDELLAGIQSDMARIAQGAPMPALGEGAVCGYCAARGLCRKDSWA</sequence>
<evidence type="ECO:0000313" key="2">
    <source>
        <dbReference type="EMBL" id="MPM97818.1"/>
    </source>
</evidence>
<name>A0A645E9L1_9ZZZZ</name>
<dbReference type="EMBL" id="VSSQ01044035">
    <property type="protein sequence ID" value="MPM97818.1"/>
    <property type="molecule type" value="Genomic_DNA"/>
</dbReference>
<feature type="domain" description="PD-(D/E)XK endonuclease-like" evidence="1">
    <location>
        <begin position="4"/>
        <end position="104"/>
    </location>
</feature>
<dbReference type="AlphaFoldDB" id="A0A645E9L1"/>
<evidence type="ECO:0000259" key="1">
    <source>
        <dbReference type="Pfam" id="PF12705"/>
    </source>
</evidence>
<proteinExistence type="predicted"/>